<protein>
    <submittedName>
        <fullName evidence="1">Uncharacterized protein</fullName>
    </submittedName>
</protein>
<accession>A0A9D2R9M1</accession>
<gene>
    <name evidence="1" type="ORF">H9913_07700</name>
</gene>
<evidence type="ECO:0000313" key="2">
    <source>
        <dbReference type="Proteomes" id="UP000823850"/>
    </source>
</evidence>
<name>A0A9D2R9M1_9FIRM</name>
<dbReference type="EMBL" id="DWUX01000137">
    <property type="protein sequence ID" value="HJD39899.1"/>
    <property type="molecule type" value="Genomic_DNA"/>
</dbReference>
<reference evidence="1" key="2">
    <citation type="submission" date="2021-04" db="EMBL/GenBank/DDBJ databases">
        <authorList>
            <person name="Gilroy R."/>
        </authorList>
    </citation>
    <scope>NUCLEOTIDE SEQUENCE</scope>
    <source>
        <strain evidence="1">ChiW19-6364</strain>
    </source>
</reference>
<reference evidence="1" key="1">
    <citation type="journal article" date="2021" name="PeerJ">
        <title>Extensive microbial diversity within the chicken gut microbiome revealed by metagenomics and culture.</title>
        <authorList>
            <person name="Gilroy R."/>
            <person name="Ravi A."/>
            <person name="Getino M."/>
            <person name="Pursley I."/>
            <person name="Horton D.L."/>
            <person name="Alikhan N.F."/>
            <person name="Baker D."/>
            <person name="Gharbi K."/>
            <person name="Hall N."/>
            <person name="Watson M."/>
            <person name="Adriaenssens E.M."/>
            <person name="Foster-Nyarko E."/>
            <person name="Jarju S."/>
            <person name="Secka A."/>
            <person name="Antonio M."/>
            <person name="Oren A."/>
            <person name="Chaudhuri R.R."/>
            <person name="La Ragione R."/>
            <person name="Hildebrand F."/>
            <person name="Pallen M.J."/>
        </authorList>
    </citation>
    <scope>NUCLEOTIDE SEQUENCE</scope>
    <source>
        <strain evidence="1">ChiW19-6364</strain>
    </source>
</reference>
<proteinExistence type="predicted"/>
<sequence>MKKHKQMLISFLFMLLFVQSAMYFSGFQLPVKPQNNMCQTVCPSREEDKSVSLTVFTAARDIQLPWIKEKRGNPFLTDFTQNFSYEENFAEERSFWGGKVWLCFCRQAKQVLPDALRAPPAAEYVL</sequence>
<dbReference type="Proteomes" id="UP000823850">
    <property type="component" value="Unassembled WGS sequence"/>
</dbReference>
<evidence type="ECO:0000313" key="1">
    <source>
        <dbReference type="EMBL" id="HJD39899.1"/>
    </source>
</evidence>
<comment type="caution">
    <text evidence="1">The sequence shown here is derived from an EMBL/GenBank/DDBJ whole genome shotgun (WGS) entry which is preliminary data.</text>
</comment>
<dbReference type="AlphaFoldDB" id="A0A9D2R9M1"/>
<organism evidence="1 2">
    <name type="scientific">Candidatus Blautia stercoripullorum</name>
    <dbReference type="NCBI Taxonomy" id="2838502"/>
    <lineage>
        <taxon>Bacteria</taxon>
        <taxon>Bacillati</taxon>
        <taxon>Bacillota</taxon>
        <taxon>Clostridia</taxon>
        <taxon>Lachnospirales</taxon>
        <taxon>Lachnospiraceae</taxon>
        <taxon>Blautia</taxon>
    </lineage>
</organism>